<protein>
    <submittedName>
        <fullName evidence="4">Raffinose/stachyose/melibiose transport system substrate-binding protein</fullName>
    </submittedName>
</protein>
<evidence type="ECO:0000256" key="1">
    <source>
        <dbReference type="ARBA" id="ARBA00008520"/>
    </source>
</evidence>
<organism evidence="4 6">
    <name type="scientific">Candidatus Hakubella thermalkaliphila</name>
    <dbReference type="NCBI Taxonomy" id="2754717"/>
    <lineage>
        <taxon>Bacteria</taxon>
        <taxon>Bacillati</taxon>
        <taxon>Actinomycetota</taxon>
        <taxon>Actinomycetota incertae sedis</taxon>
        <taxon>Candidatus Hakubellales</taxon>
        <taxon>Candidatus Hakubellaceae</taxon>
        <taxon>Candidatus Hakubella</taxon>
    </lineage>
</organism>
<evidence type="ECO:0000256" key="2">
    <source>
        <dbReference type="ARBA" id="ARBA00022448"/>
    </source>
</evidence>
<dbReference type="SUPFAM" id="SSF53850">
    <property type="entry name" value="Periplasmic binding protein-like II"/>
    <property type="match status" value="1"/>
</dbReference>
<accession>A0A6V8P7X4</accession>
<evidence type="ECO:0000313" key="5">
    <source>
        <dbReference type="Proteomes" id="UP000543224"/>
    </source>
</evidence>
<evidence type="ECO:0000313" key="4">
    <source>
        <dbReference type="EMBL" id="GFP28130.1"/>
    </source>
</evidence>
<name>A0A6V8P7X4_9ACTN</name>
<comment type="similarity">
    <text evidence="1">Belongs to the bacterial solute-binding protein 1 family.</text>
</comment>
<dbReference type="AlphaFoldDB" id="A0A6V8P7X4"/>
<dbReference type="InterPro" id="IPR050490">
    <property type="entry name" value="Bact_solute-bd_prot1"/>
</dbReference>
<keyword evidence="6" id="KW-1185">Reference proteome</keyword>
<sequence length="458" mass="50574">MERHWKLILSIIMVVLVATALGACVPAPPVEEPAPPVEEPAVEEEVEPITLVVWDSFTGEAENRVAEILNREFEEAHGVKIERVVKSFADLTATVPLALAEPGGPDVAQVNQGRPDMGEIVKAGLLLDLEPYAEKYGWNELFSPGILARTLWTADGKEFGTGNLYGVATTVQNVGVHYRKDKFLELGLSIPETFDEFQAMLAKVKAAGEIPIAFGNLDRWTGIHAYSSIQHVLVSREYLDNFVYGRGNERFDTPENIQAAAILQDWVRKGYFTEDFAGIGYDDSWKSFAAGNGMFLITGTWVTADAAEAAGGPDRLGFFLVPPKEKGGRYLAIGGTDEAFSIRHDTKYPDLAAEYINWFVASPRAIDLNVEHGTIPVVPVDETRWPEGTVFRDAAAAYVILNRDDGVGHYIDWAAPGYYDLTVAQIEELLALRVTPEEFVVPLQEHYAKFLLELEKEA</sequence>
<dbReference type="InterPro" id="IPR006059">
    <property type="entry name" value="SBP"/>
</dbReference>
<dbReference type="PROSITE" id="PS51257">
    <property type="entry name" value="PROKAR_LIPOPROTEIN"/>
    <property type="match status" value="1"/>
</dbReference>
<dbReference type="Proteomes" id="UP000591948">
    <property type="component" value="Unassembled WGS sequence"/>
</dbReference>
<keyword evidence="2" id="KW-0813">Transport</keyword>
<comment type="caution">
    <text evidence="4">The sequence shown here is derived from an EMBL/GenBank/DDBJ whole genome shotgun (WGS) entry which is preliminary data.</text>
</comment>
<dbReference type="RefSeq" id="WP_176233647.1">
    <property type="nucleotide sequence ID" value="NZ_BLRY01000121.1"/>
</dbReference>
<dbReference type="Proteomes" id="UP000543224">
    <property type="component" value="Unassembled WGS sequence"/>
</dbReference>
<evidence type="ECO:0000313" key="3">
    <source>
        <dbReference type="EMBL" id="GFP25768.1"/>
    </source>
</evidence>
<dbReference type="PANTHER" id="PTHR43649:SF29">
    <property type="entry name" value="OSMOPROTECTIVE COMPOUNDS-BINDING PROTEIN GGTB"/>
    <property type="match status" value="1"/>
</dbReference>
<dbReference type="EMBL" id="BLRX01000192">
    <property type="protein sequence ID" value="GFP25768.1"/>
    <property type="molecule type" value="Genomic_DNA"/>
</dbReference>
<evidence type="ECO:0000313" key="6">
    <source>
        <dbReference type="Proteomes" id="UP000591948"/>
    </source>
</evidence>
<dbReference type="PANTHER" id="PTHR43649">
    <property type="entry name" value="ARABINOSE-BINDING PROTEIN-RELATED"/>
    <property type="match status" value="1"/>
</dbReference>
<gene>
    <name evidence="3" type="ORF">HKBW3S25_01249</name>
    <name evidence="4" type="ORF">HKBW3S33_01547</name>
</gene>
<dbReference type="Pfam" id="PF01547">
    <property type="entry name" value="SBP_bac_1"/>
    <property type="match status" value="1"/>
</dbReference>
<dbReference type="EMBL" id="BLRY01000121">
    <property type="protein sequence ID" value="GFP28130.1"/>
    <property type="molecule type" value="Genomic_DNA"/>
</dbReference>
<dbReference type="Gene3D" id="3.40.190.10">
    <property type="entry name" value="Periplasmic binding protein-like II"/>
    <property type="match status" value="2"/>
</dbReference>
<proteinExistence type="inferred from homology"/>
<reference evidence="5 6" key="1">
    <citation type="journal article" date="2020" name="Front. Microbiol.">
        <title>Single-cell genomics of novel Actinobacteria with the Wood-Ljungdahl pathway discovered in a serpentinizing system.</title>
        <authorList>
            <person name="Merino N."/>
            <person name="Kawai M."/>
            <person name="Boyd E.S."/>
            <person name="Colman D.R."/>
            <person name="McGlynn S.E."/>
            <person name="Nealson K.H."/>
            <person name="Kurokawa K."/>
            <person name="Hongoh Y."/>
        </authorList>
    </citation>
    <scope>NUCLEOTIDE SEQUENCE [LARGE SCALE GENOMIC DNA]</scope>
    <source>
        <strain evidence="3 5">S25</strain>
        <strain evidence="4 6">S33</strain>
    </source>
</reference>